<feature type="region of interest" description="Disordered" evidence="11">
    <location>
        <begin position="155"/>
        <end position="184"/>
    </location>
</feature>
<dbReference type="GO" id="GO:0003909">
    <property type="term" value="F:DNA ligase activity"/>
    <property type="evidence" value="ECO:0007669"/>
    <property type="project" value="TreeGrafter"/>
</dbReference>
<evidence type="ECO:0000256" key="9">
    <source>
        <dbReference type="PIRSR" id="PIRSR601233-2"/>
    </source>
</evidence>
<feature type="binding site" evidence="10">
    <location>
        <position position="517"/>
    </location>
    <ligand>
        <name>Mn(2+)</name>
        <dbReference type="ChEBI" id="CHEBI:29035"/>
        <label>2</label>
    </ligand>
</feature>
<evidence type="ECO:0000256" key="10">
    <source>
        <dbReference type="PIRSR" id="PIRSR601233-3"/>
    </source>
</evidence>
<evidence type="ECO:0000256" key="5">
    <source>
        <dbReference type="ARBA" id="ARBA00023134"/>
    </source>
</evidence>
<evidence type="ECO:0000256" key="4">
    <source>
        <dbReference type="ARBA" id="ARBA00022741"/>
    </source>
</evidence>
<feature type="region of interest" description="Disordered" evidence="11">
    <location>
        <begin position="354"/>
        <end position="390"/>
    </location>
</feature>
<dbReference type="EC" id="6.5.1.8" evidence="1"/>
<keyword evidence="4 9" id="KW-0547">Nucleotide-binding</keyword>
<feature type="binding site" evidence="9">
    <location>
        <position position="566"/>
    </location>
    <ligand>
        <name>GMP</name>
        <dbReference type="ChEBI" id="CHEBI:58115"/>
    </ligand>
</feature>
<dbReference type="PANTHER" id="PTHR43749">
    <property type="entry name" value="RNA-SPLICING LIGASE RTCB"/>
    <property type="match status" value="1"/>
</dbReference>
<reference evidence="13" key="1">
    <citation type="submission" date="2014-11" db="EMBL/GenBank/DDBJ databases">
        <authorList>
            <person name="Otto D Thomas"/>
            <person name="Naeem Raeece"/>
        </authorList>
    </citation>
    <scope>NUCLEOTIDE SEQUENCE</scope>
</reference>
<keyword evidence="6 10" id="KW-0464">Manganese</keyword>
<dbReference type="EMBL" id="CDMZ01001212">
    <property type="protein sequence ID" value="CEM29061.1"/>
    <property type="molecule type" value="Genomic_DNA"/>
</dbReference>
<dbReference type="GO" id="GO:0006281">
    <property type="term" value="P:DNA repair"/>
    <property type="evidence" value="ECO:0007669"/>
    <property type="project" value="TreeGrafter"/>
</dbReference>
<evidence type="ECO:0000256" key="2">
    <source>
        <dbReference type="ARBA" id="ARBA00022598"/>
    </source>
</evidence>
<dbReference type="VEuPathDB" id="CryptoDB:Cvel_21903"/>
<keyword evidence="3 10" id="KW-0479">Metal-binding</keyword>
<proteinExistence type="predicted"/>
<protein>
    <recommendedName>
        <fullName evidence="1">3'-phosphate/5'-hydroxy nucleic acid ligase</fullName>
        <ecNumber evidence="1">6.5.1.8</ecNumber>
    </recommendedName>
</protein>
<evidence type="ECO:0000256" key="11">
    <source>
        <dbReference type="SAM" id="MobiDB-lite"/>
    </source>
</evidence>
<comment type="cofactor">
    <cofactor evidence="10">
        <name>Mn(2+)</name>
        <dbReference type="ChEBI" id="CHEBI:29035"/>
    </cofactor>
    <text evidence="10">Binds 2 manganese ions per subunit.</text>
</comment>
<dbReference type="GO" id="GO:0030145">
    <property type="term" value="F:manganese ion binding"/>
    <property type="evidence" value="ECO:0007669"/>
    <property type="project" value="TreeGrafter"/>
</dbReference>
<dbReference type="Pfam" id="PF01139">
    <property type="entry name" value="RtcB"/>
    <property type="match status" value="1"/>
</dbReference>
<dbReference type="PANTHER" id="PTHR43749:SF2">
    <property type="entry name" value="RNA-SPLICING LIGASE RTCB"/>
    <property type="match status" value="1"/>
</dbReference>
<feature type="binding site" evidence="10">
    <location>
        <position position="431"/>
    </location>
    <ligand>
        <name>Mn(2+)</name>
        <dbReference type="ChEBI" id="CHEBI:29035"/>
        <label>2</label>
    </ligand>
</feature>
<feature type="binding site" evidence="10">
    <location>
        <position position="292"/>
    </location>
    <ligand>
        <name>Mn(2+)</name>
        <dbReference type="ChEBI" id="CHEBI:29035"/>
        <label>1</label>
    </ligand>
</feature>
<dbReference type="GO" id="GO:0005525">
    <property type="term" value="F:GTP binding"/>
    <property type="evidence" value="ECO:0007669"/>
    <property type="project" value="UniProtKB-KW"/>
</dbReference>
<dbReference type="SUPFAM" id="SSF103365">
    <property type="entry name" value="Hypothetical protein PH1602"/>
    <property type="match status" value="1"/>
</dbReference>
<feature type="binding site" evidence="9">
    <location>
        <begin position="559"/>
        <end position="562"/>
    </location>
    <ligand>
        <name>GMP</name>
        <dbReference type="ChEBI" id="CHEBI:58115"/>
    </ligand>
</feature>
<dbReference type="GO" id="GO:0170057">
    <property type="term" value="F:RNA ligase (GTP) activity"/>
    <property type="evidence" value="ECO:0007669"/>
    <property type="project" value="UniProtKB-EC"/>
</dbReference>
<accession>A0A0G4GH76</accession>
<feature type="compositionally biased region" description="Basic and acidic residues" evidence="11">
    <location>
        <begin position="109"/>
        <end position="124"/>
    </location>
</feature>
<dbReference type="PhylomeDB" id="A0A0G4GH76"/>
<dbReference type="InterPro" id="IPR001233">
    <property type="entry name" value="RtcB"/>
</dbReference>
<dbReference type="GO" id="GO:0006396">
    <property type="term" value="P:RNA processing"/>
    <property type="evidence" value="ECO:0007669"/>
    <property type="project" value="InterPro"/>
</dbReference>
<feature type="active site" description="GMP-histidine intermediate" evidence="8">
    <location>
        <position position="583"/>
    </location>
</feature>
<dbReference type="AlphaFoldDB" id="A0A0G4GH76"/>
<sequence length="655" mass="71947">MQSFSSLLVCWAIPLALLLLVCKGEPPLLLLQRRRQCAFLVVSPVSLRSASPSPFSAHSGSMPPVSLLFSAKHAHTRGGRGKEKHGKGTPKRKSKTTGGGGRHKASLYNRDKLLGETERDETGRAKGPQTVTAGIPVSFSAVSPAAEDLIEDVDGIEESGGGLSGSVTGSVSTASEYSEFSDRMEMEEERRRIALLPPGAEKLRRLQLMDDEEAQGNDHKFPVQLESTKRPVFVFTDDLDEGTRGQLEALASQPFVVGHVAAMPDVHLGKGATIGSVFASRDGVCPNAVGVDIGCGMCAVPVEGLKRGDLTSAQLQKIQKGIKQLVPVGFSYYDEPVEGAREGVERLMKKKYVGAEGGEEDTEEEGKVNVEGSKGKRQRRSHSNQEAVGPTDTLLQMLEERHLCQVGTLGGGNHFIELVFDENDDVWMMLHSGSRNIGNIIAQHYDQQAARVSGEKPNGLAWLPIRSREGQDYLRDMRWCQDYAMLNRERMMNSFARVVRDVTGKEMKKHEMVNIHHNYCNCEMCKYRDENSGEMVEEKLWVTRKGATSARKGQLGIIPGSMGTGSFITEGLGAWTSLHSCSHGAGRRMSRNKAVKELDMKDFRMAMEGITCDVNQKVLDEAPMAYKDLGEVMSNQRTLVKAKHRLFPLVNVKGY</sequence>
<evidence type="ECO:0000313" key="13">
    <source>
        <dbReference type="EMBL" id="CEM29061.1"/>
    </source>
</evidence>
<keyword evidence="12" id="KW-0732">Signal</keyword>
<keyword evidence="2" id="KW-0436">Ligase</keyword>
<gene>
    <name evidence="13" type="ORF">Cvel_21903</name>
</gene>
<keyword evidence="5 9" id="KW-0342">GTP-binding</keyword>
<evidence type="ECO:0000256" key="7">
    <source>
        <dbReference type="ARBA" id="ARBA00047746"/>
    </source>
</evidence>
<evidence type="ECO:0000256" key="8">
    <source>
        <dbReference type="PIRSR" id="PIRSR601233-1"/>
    </source>
</evidence>
<evidence type="ECO:0000256" key="6">
    <source>
        <dbReference type="ARBA" id="ARBA00023211"/>
    </source>
</evidence>
<feature type="chain" id="PRO_5005190182" description="3'-phosphate/5'-hydroxy nucleic acid ligase" evidence="12">
    <location>
        <begin position="25"/>
        <end position="655"/>
    </location>
</feature>
<evidence type="ECO:0000256" key="1">
    <source>
        <dbReference type="ARBA" id="ARBA00012726"/>
    </source>
</evidence>
<feature type="binding site" evidence="9">
    <location>
        <begin position="413"/>
        <end position="417"/>
    </location>
    <ligand>
        <name>GMP</name>
        <dbReference type="ChEBI" id="CHEBI:58115"/>
    </ligand>
</feature>
<comment type="catalytic activity">
    <reaction evidence="7">
        <text>a 3'-end 3'-phospho-ribonucleotide-RNA + a 5'-end dephospho-ribonucleoside-RNA + GTP = a ribonucleotidyl-ribonucleotide-RNA + GMP + diphosphate</text>
        <dbReference type="Rhea" id="RHEA:68076"/>
        <dbReference type="Rhea" id="RHEA-COMP:10463"/>
        <dbReference type="Rhea" id="RHEA-COMP:13936"/>
        <dbReference type="Rhea" id="RHEA-COMP:17355"/>
        <dbReference type="ChEBI" id="CHEBI:33019"/>
        <dbReference type="ChEBI" id="CHEBI:37565"/>
        <dbReference type="ChEBI" id="CHEBI:58115"/>
        <dbReference type="ChEBI" id="CHEBI:83062"/>
        <dbReference type="ChEBI" id="CHEBI:138284"/>
        <dbReference type="ChEBI" id="CHEBI:173118"/>
        <dbReference type="EC" id="6.5.1.8"/>
    </reaction>
</comment>
<feature type="compositionally biased region" description="Basic residues" evidence="11">
    <location>
        <begin position="73"/>
        <end position="105"/>
    </location>
</feature>
<dbReference type="InterPro" id="IPR052915">
    <property type="entry name" value="RtcB-like"/>
</dbReference>
<name>A0A0G4GH76_9ALVE</name>
<dbReference type="GO" id="GO:0042245">
    <property type="term" value="P:RNA repair"/>
    <property type="evidence" value="ECO:0007669"/>
    <property type="project" value="TreeGrafter"/>
</dbReference>
<organism evidence="13">
    <name type="scientific">Chromera velia CCMP2878</name>
    <dbReference type="NCBI Taxonomy" id="1169474"/>
    <lineage>
        <taxon>Eukaryota</taxon>
        <taxon>Sar</taxon>
        <taxon>Alveolata</taxon>
        <taxon>Colpodellida</taxon>
        <taxon>Chromeraceae</taxon>
        <taxon>Chromera</taxon>
    </lineage>
</organism>
<feature type="region of interest" description="Disordered" evidence="11">
    <location>
        <begin position="73"/>
        <end position="132"/>
    </location>
</feature>
<evidence type="ECO:0000256" key="3">
    <source>
        <dbReference type="ARBA" id="ARBA00022723"/>
    </source>
</evidence>
<feature type="binding site" evidence="9">
    <location>
        <begin position="517"/>
        <end position="518"/>
    </location>
    <ligand>
        <name>GMP</name>
        <dbReference type="ChEBI" id="CHEBI:58115"/>
    </ligand>
</feature>
<feature type="signal peptide" evidence="12">
    <location>
        <begin position="1"/>
        <end position="24"/>
    </location>
</feature>
<dbReference type="Gene3D" id="3.90.1860.10">
    <property type="entry name" value="tRNA-splicing ligase RtcB"/>
    <property type="match status" value="1"/>
</dbReference>
<evidence type="ECO:0000256" key="12">
    <source>
        <dbReference type="SAM" id="SignalP"/>
    </source>
</evidence>
<feature type="binding site" evidence="9">
    <location>
        <begin position="583"/>
        <end position="586"/>
    </location>
    <ligand>
        <name>GMP</name>
        <dbReference type="ChEBI" id="CHEBI:58115"/>
    </ligand>
</feature>
<feature type="binding site" evidence="9">
    <location>
        <position position="653"/>
    </location>
    <ligand>
        <name>GMP</name>
        <dbReference type="ChEBI" id="CHEBI:58115"/>
    </ligand>
</feature>
<feature type="binding site" evidence="10">
    <location>
        <position position="414"/>
    </location>
    <ligand>
        <name>Mn(2+)</name>
        <dbReference type="ChEBI" id="CHEBI:29035"/>
        <label>1</label>
    </ligand>
</feature>
<dbReference type="InterPro" id="IPR036025">
    <property type="entry name" value="RtcB-like_sf"/>
</dbReference>